<dbReference type="InterPro" id="IPR000719">
    <property type="entry name" value="Prot_kinase_dom"/>
</dbReference>
<evidence type="ECO:0000256" key="5">
    <source>
        <dbReference type="ARBA" id="ARBA00022777"/>
    </source>
</evidence>
<feature type="region of interest" description="Disordered" evidence="9">
    <location>
        <begin position="27"/>
        <end position="67"/>
    </location>
</feature>
<evidence type="ECO:0000256" key="6">
    <source>
        <dbReference type="ARBA" id="ARBA00022840"/>
    </source>
</evidence>
<organism evidence="12 13">
    <name type="scientific">Meloidogyne javanica</name>
    <name type="common">Root-knot nematode worm</name>
    <dbReference type="NCBI Taxonomy" id="6303"/>
    <lineage>
        <taxon>Eukaryota</taxon>
        <taxon>Metazoa</taxon>
        <taxon>Ecdysozoa</taxon>
        <taxon>Nematoda</taxon>
        <taxon>Chromadorea</taxon>
        <taxon>Rhabditida</taxon>
        <taxon>Tylenchina</taxon>
        <taxon>Tylenchomorpha</taxon>
        <taxon>Tylenchoidea</taxon>
        <taxon>Meloidogynidae</taxon>
        <taxon>Meloidogyninae</taxon>
        <taxon>Meloidogyne</taxon>
        <taxon>Meloidogyne incognita group</taxon>
    </lineage>
</organism>
<dbReference type="PANTHER" id="PTHR24346">
    <property type="entry name" value="MAP/MICROTUBULE AFFINITY-REGULATING KINASE"/>
    <property type="match status" value="1"/>
</dbReference>
<evidence type="ECO:0000256" key="4">
    <source>
        <dbReference type="ARBA" id="ARBA00022741"/>
    </source>
</evidence>
<sequence length="588" mass="65925">MCEAVQIKKENKRTVFTQISSLLEFPYNSTQADPNQPPPARKVMPPANSRSSRGRSSTSAQDDEPRRRIKELLRTNGVRLIEGREGRIGTGTHSHVYKATMSSRNNEQVAVKLVDLRRRGEYIERFMPRELAIIPRLDHVNIVAAYAIHRTKEYVAIVEEYAPGGDLLNYIRTKPDRYLEEREAKPILRQLMDAIVYLERLHIVHRDIKCENIFLDSNLRVKLGDFGFARELRPGVDSNTHCGSRPYAAIELLSGRTYRGNGVDIWSAGVVLYVILTSFFPFGSSKDEVPAIIKRQKAQSIHFSHRLSAEVRSLILGMLHPDPKRHALSDKRTGAQTCVPPLKLYKSNNYCCTSEISLVGNVPNVHIYPDEPPETLPPGCRVPEIIRGGGFTEHHCPSSYPKGFDKWDNRMSLPICCTQDIRQQYPNAVNIEVLLPGQRSRSQRRQQNIGGLQPGGQAGRFCRDLAVPGRPSDCPANAHRCSEPLWISVMAQQCLGTCTELCKQLLGGTRVGNIPSMGIGRQPARQPGGLWQTRSSRIGDRRLGGGRGCRDWIFPAGRMNCNSMVAMGFCLTDRTRMRAQCPAGCNFC</sequence>
<feature type="region of interest" description="Disordered" evidence="9">
    <location>
        <begin position="518"/>
        <end position="539"/>
    </location>
</feature>
<comment type="caution">
    <text evidence="7">Lacks conserved residue(s) required for the propagation of feature annotation.</text>
</comment>
<keyword evidence="12" id="KW-1185">Reference proteome</keyword>
<keyword evidence="4 8" id="KW-0547">Nucleotide-binding</keyword>
<feature type="binding site" evidence="8">
    <location>
        <position position="112"/>
    </location>
    <ligand>
        <name>ATP</name>
        <dbReference type="ChEBI" id="CHEBI:30616"/>
    </ligand>
</feature>
<feature type="domain" description="Protein kinase" evidence="10">
    <location>
        <begin position="82"/>
        <end position="342"/>
    </location>
</feature>
<dbReference type="SMART" id="SM00220">
    <property type="entry name" value="S_TKc"/>
    <property type="match status" value="1"/>
</dbReference>
<accession>A0A915MD15</accession>
<keyword evidence="5" id="KW-0418">Kinase</keyword>
<keyword evidence="2" id="KW-0723">Serine/threonine-protein kinase</keyword>
<feature type="domain" description="ShKT" evidence="11">
    <location>
        <begin position="549"/>
        <end position="588"/>
    </location>
</feature>
<dbReference type="GO" id="GO:0050321">
    <property type="term" value="F:tau-protein kinase activity"/>
    <property type="evidence" value="ECO:0007669"/>
    <property type="project" value="TreeGrafter"/>
</dbReference>
<evidence type="ECO:0000313" key="12">
    <source>
        <dbReference type="Proteomes" id="UP000887561"/>
    </source>
</evidence>
<dbReference type="PROSITE" id="PS50011">
    <property type="entry name" value="PROTEIN_KINASE_DOM"/>
    <property type="match status" value="1"/>
</dbReference>
<protein>
    <submittedName>
        <fullName evidence="13">Protein kinase domain-containing protein</fullName>
    </submittedName>
</protein>
<dbReference type="FunFam" id="1.10.510.10:FF:000571">
    <property type="entry name" value="Maternal embryonic leucine zipper kinase"/>
    <property type="match status" value="1"/>
</dbReference>
<evidence type="ECO:0000256" key="1">
    <source>
        <dbReference type="ARBA" id="ARBA00001946"/>
    </source>
</evidence>
<dbReference type="Gene3D" id="1.10.510.10">
    <property type="entry name" value="Transferase(Phosphotransferase) domain 1"/>
    <property type="match status" value="1"/>
</dbReference>
<dbReference type="InterPro" id="IPR008271">
    <property type="entry name" value="Ser/Thr_kinase_AS"/>
</dbReference>
<proteinExistence type="predicted"/>
<evidence type="ECO:0000256" key="7">
    <source>
        <dbReference type="PROSITE-ProRule" id="PRU01005"/>
    </source>
</evidence>
<evidence type="ECO:0000256" key="3">
    <source>
        <dbReference type="ARBA" id="ARBA00022679"/>
    </source>
</evidence>
<evidence type="ECO:0000313" key="13">
    <source>
        <dbReference type="WBParaSite" id="scaffold34754_cov216.g21622"/>
    </source>
</evidence>
<dbReference type="Proteomes" id="UP000887561">
    <property type="component" value="Unplaced"/>
</dbReference>
<dbReference type="WBParaSite" id="scaffold34754_cov216.g21622">
    <property type="protein sequence ID" value="scaffold34754_cov216.g21622"/>
    <property type="gene ID" value="scaffold34754_cov216.g21622"/>
</dbReference>
<dbReference type="GO" id="GO:0035556">
    <property type="term" value="P:intracellular signal transduction"/>
    <property type="evidence" value="ECO:0007669"/>
    <property type="project" value="TreeGrafter"/>
</dbReference>
<dbReference type="AlphaFoldDB" id="A0A915MD15"/>
<comment type="cofactor">
    <cofactor evidence="1">
        <name>Mg(2+)</name>
        <dbReference type="ChEBI" id="CHEBI:18420"/>
    </cofactor>
</comment>
<dbReference type="GO" id="GO:0000226">
    <property type="term" value="P:microtubule cytoskeleton organization"/>
    <property type="evidence" value="ECO:0007669"/>
    <property type="project" value="TreeGrafter"/>
</dbReference>
<evidence type="ECO:0000256" key="8">
    <source>
        <dbReference type="PROSITE-ProRule" id="PRU10141"/>
    </source>
</evidence>
<reference evidence="13" key="1">
    <citation type="submission" date="2022-11" db="UniProtKB">
        <authorList>
            <consortium name="WormBaseParasite"/>
        </authorList>
    </citation>
    <scope>IDENTIFICATION</scope>
</reference>
<evidence type="ECO:0000256" key="2">
    <source>
        <dbReference type="ARBA" id="ARBA00022527"/>
    </source>
</evidence>
<dbReference type="SUPFAM" id="SSF56112">
    <property type="entry name" value="Protein kinase-like (PK-like)"/>
    <property type="match status" value="1"/>
</dbReference>
<name>A0A915MD15_MELJA</name>
<dbReference type="InterPro" id="IPR011009">
    <property type="entry name" value="Kinase-like_dom_sf"/>
</dbReference>
<dbReference type="PROSITE" id="PS00108">
    <property type="entry name" value="PROTEIN_KINASE_ST"/>
    <property type="match status" value="1"/>
</dbReference>
<feature type="compositionally biased region" description="Low complexity" evidence="9">
    <location>
        <begin position="49"/>
        <end position="59"/>
    </location>
</feature>
<evidence type="ECO:0000259" key="10">
    <source>
        <dbReference type="PROSITE" id="PS50011"/>
    </source>
</evidence>
<dbReference type="Gene3D" id="1.10.10.1870">
    <property type="entry name" value="ShTK domain-like"/>
    <property type="match status" value="1"/>
</dbReference>
<evidence type="ECO:0000256" key="9">
    <source>
        <dbReference type="SAM" id="MobiDB-lite"/>
    </source>
</evidence>
<dbReference type="Pfam" id="PF01549">
    <property type="entry name" value="ShK"/>
    <property type="match status" value="2"/>
</dbReference>
<keyword evidence="3" id="KW-0808">Transferase</keyword>
<evidence type="ECO:0000259" key="11">
    <source>
        <dbReference type="PROSITE" id="PS51670"/>
    </source>
</evidence>
<keyword evidence="6 8" id="KW-0067">ATP-binding</keyword>
<dbReference type="PANTHER" id="PTHR24346:SF82">
    <property type="entry name" value="KP78A-RELATED"/>
    <property type="match status" value="1"/>
</dbReference>
<dbReference type="Pfam" id="PF00069">
    <property type="entry name" value="Pkinase"/>
    <property type="match status" value="1"/>
</dbReference>
<dbReference type="InterPro" id="IPR003582">
    <property type="entry name" value="ShKT_dom"/>
</dbReference>
<dbReference type="PROSITE" id="PS51670">
    <property type="entry name" value="SHKT"/>
    <property type="match status" value="1"/>
</dbReference>
<dbReference type="GO" id="GO:0005737">
    <property type="term" value="C:cytoplasm"/>
    <property type="evidence" value="ECO:0007669"/>
    <property type="project" value="TreeGrafter"/>
</dbReference>
<dbReference type="PROSITE" id="PS00107">
    <property type="entry name" value="PROTEIN_KINASE_ATP"/>
    <property type="match status" value="1"/>
</dbReference>
<dbReference type="InterPro" id="IPR017441">
    <property type="entry name" value="Protein_kinase_ATP_BS"/>
</dbReference>
<dbReference type="GO" id="GO:0005524">
    <property type="term" value="F:ATP binding"/>
    <property type="evidence" value="ECO:0007669"/>
    <property type="project" value="UniProtKB-UniRule"/>
</dbReference>